<dbReference type="PANTHER" id="PTHR11319">
    <property type="entry name" value="G PROTEIN-COUPLED RECEPTOR-RELATED"/>
    <property type="match status" value="1"/>
</dbReference>
<dbReference type="OrthoDB" id="295386at2759"/>
<proteinExistence type="predicted"/>
<organism evidence="2 3">
    <name type="scientific">Beta vulgaris subsp. vulgaris</name>
    <name type="common">Beet</name>
    <dbReference type="NCBI Taxonomy" id="3555"/>
    <lineage>
        <taxon>Eukaryota</taxon>
        <taxon>Viridiplantae</taxon>
        <taxon>Streptophyta</taxon>
        <taxon>Embryophyta</taxon>
        <taxon>Tracheophyta</taxon>
        <taxon>Spermatophyta</taxon>
        <taxon>Magnoliopsida</taxon>
        <taxon>eudicotyledons</taxon>
        <taxon>Gunneridae</taxon>
        <taxon>Pentapetalae</taxon>
        <taxon>Caryophyllales</taxon>
        <taxon>Chenopodiaceae</taxon>
        <taxon>Betoideae</taxon>
        <taxon>Beta</taxon>
    </lineage>
</organism>
<evidence type="ECO:0000313" key="2">
    <source>
        <dbReference type="EMBL" id="KMS93267.1"/>
    </source>
</evidence>
<keyword evidence="3" id="KW-1185">Reference proteome</keyword>
<sequence length="155" mass="17304">MTSVGQSVFSVDCFMSDASTTSPFYIQSLLFLFLPIMIAVGPILFIAPLALFKKLVRGSANVMAAARDEYITSVVVGLFVVHPNIVQQALKMFNCKNLASQPDYSYLVADLRERCWHDDHKRWAFAVGLPSNRIIFNIVVLTDSISIVIIFWVIG</sequence>
<dbReference type="EMBL" id="KQ104947">
    <property type="protein sequence ID" value="KMS93267.1"/>
    <property type="molecule type" value="Genomic_DNA"/>
</dbReference>
<keyword evidence="1" id="KW-0812">Transmembrane</keyword>
<feature type="non-terminal residue" evidence="2">
    <location>
        <position position="155"/>
    </location>
</feature>
<reference evidence="2 3" key="1">
    <citation type="journal article" date="2014" name="Nature">
        <title>The genome of the recently domesticated crop plant sugar beet (Beta vulgaris).</title>
        <authorList>
            <person name="Dohm J.C."/>
            <person name="Minoche A.E."/>
            <person name="Holtgrawe D."/>
            <person name="Capella-Gutierrez S."/>
            <person name="Zakrzewski F."/>
            <person name="Tafer H."/>
            <person name="Rupp O."/>
            <person name="Sorensen T.R."/>
            <person name="Stracke R."/>
            <person name="Reinhardt R."/>
            <person name="Goesmann A."/>
            <person name="Kraft T."/>
            <person name="Schulz B."/>
            <person name="Stadler P.F."/>
            <person name="Schmidt T."/>
            <person name="Gabaldon T."/>
            <person name="Lehrach H."/>
            <person name="Weisshaar B."/>
            <person name="Himmelbauer H."/>
        </authorList>
    </citation>
    <scope>NUCLEOTIDE SEQUENCE [LARGE SCALE GENOMIC DNA]</scope>
    <source>
        <tissue evidence="2">Taproot</tissue>
    </source>
</reference>
<dbReference type="Proteomes" id="UP000035740">
    <property type="component" value="Unassembled WGS sequence"/>
</dbReference>
<dbReference type="PANTHER" id="PTHR11319:SF35">
    <property type="entry name" value="OUTER MEMBRANE PROTEIN PMPC-RELATED"/>
    <property type="match status" value="1"/>
</dbReference>
<keyword evidence="1" id="KW-1133">Transmembrane helix</keyword>
<dbReference type="Gramene" id="KMS93267">
    <property type="protein sequence ID" value="KMS93267"/>
    <property type="gene ID" value="BVRB_033200"/>
</dbReference>
<evidence type="ECO:0000256" key="1">
    <source>
        <dbReference type="SAM" id="Phobius"/>
    </source>
</evidence>
<feature type="transmembrane region" description="Helical" evidence="1">
    <location>
        <begin position="24"/>
        <end position="52"/>
    </location>
</feature>
<accession>A0A0J8B023</accession>
<gene>
    <name evidence="2" type="ORF">BVRB_033200</name>
</gene>
<keyword evidence="1" id="KW-0472">Membrane</keyword>
<name>A0A0J8B023_BETVV</name>
<feature type="transmembrane region" description="Helical" evidence="1">
    <location>
        <begin position="134"/>
        <end position="154"/>
    </location>
</feature>
<protein>
    <submittedName>
        <fullName evidence="2">Uncharacterized protein</fullName>
    </submittedName>
</protein>
<evidence type="ECO:0000313" key="3">
    <source>
        <dbReference type="Proteomes" id="UP000035740"/>
    </source>
</evidence>
<dbReference type="AlphaFoldDB" id="A0A0J8B023"/>